<keyword evidence="5 16" id="KW-0813">Transport</keyword>
<evidence type="ECO:0000256" key="8">
    <source>
        <dbReference type="ARBA" id="ARBA00022967"/>
    </source>
</evidence>
<feature type="transmembrane region" description="Helical" evidence="16">
    <location>
        <begin position="253"/>
        <end position="274"/>
    </location>
</feature>
<keyword evidence="14 16" id="KW-0472">Membrane</keyword>
<dbReference type="PANTHER" id="PTHR43507">
    <property type="entry name" value="NADH-UBIQUINONE OXIDOREDUCTASE CHAIN 4"/>
    <property type="match status" value="1"/>
</dbReference>
<keyword evidence="12 16" id="KW-0830">Ubiquinone</keyword>
<keyword evidence="10 16" id="KW-1133">Transmembrane helix</keyword>
<proteinExistence type="inferred from homology"/>
<evidence type="ECO:0000256" key="1">
    <source>
        <dbReference type="ARBA" id="ARBA00004225"/>
    </source>
</evidence>
<dbReference type="GO" id="GO:0031966">
    <property type="term" value="C:mitochondrial membrane"/>
    <property type="evidence" value="ECO:0007669"/>
    <property type="project" value="UniProtKB-SubCell"/>
</dbReference>
<keyword evidence="7 16" id="KW-0812">Transmembrane</keyword>
<dbReference type="GO" id="GO:0015990">
    <property type="term" value="P:electron transport coupled proton transport"/>
    <property type="evidence" value="ECO:0007669"/>
    <property type="project" value="TreeGrafter"/>
</dbReference>
<evidence type="ECO:0000259" key="18">
    <source>
        <dbReference type="Pfam" id="PF01059"/>
    </source>
</evidence>
<dbReference type="GO" id="GO:0008137">
    <property type="term" value="F:NADH dehydrogenase (ubiquinone) activity"/>
    <property type="evidence" value="ECO:0007669"/>
    <property type="project" value="UniProtKB-UniRule"/>
</dbReference>
<evidence type="ECO:0000256" key="7">
    <source>
        <dbReference type="ARBA" id="ARBA00022692"/>
    </source>
</evidence>
<evidence type="ECO:0000256" key="16">
    <source>
        <dbReference type="RuleBase" id="RU003297"/>
    </source>
</evidence>
<keyword evidence="6 16" id="KW-0679">Respiratory chain</keyword>
<dbReference type="EMBL" id="KY753833">
    <property type="protein sequence ID" value="AVW86173.1"/>
    <property type="molecule type" value="Genomic_DNA"/>
</dbReference>
<organism evidence="19">
    <name type="scientific">Laetmonice producta</name>
    <dbReference type="NCBI Taxonomy" id="2153329"/>
    <lineage>
        <taxon>Eukaryota</taxon>
        <taxon>Metazoa</taxon>
        <taxon>Spiralia</taxon>
        <taxon>Lophotrochozoa</taxon>
        <taxon>Annelida</taxon>
        <taxon>Polychaeta</taxon>
        <taxon>Errantia</taxon>
        <taxon>Phyllodocida</taxon>
        <taxon>Aphroditidae</taxon>
        <taxon>Laetmonice</taxon>
    </lineage>
</organism>
<feature type="domain" description="NADH:quinone oxidoreductase/Mrp antiporter transmembrane" evidence="17">
    <location>
        <begin position="108"/>
        <end position="395"/>
    </location>
</feature>
<evidence type="ECO:0000256" key="13">
    <source>
        <dbReference type="ARBA" id="ARBA00023128"/>
    </source>
</evidence>
<evidence type="ECO:0000256" key="15">
    <source>
        <dbReference type="ARBA" id="ARBA00049551"/>
    </source>
</evidence>
<dbReference type="Pfam" id="PF01059">
    <property type="entry name" value="Oxidored_q5_N"/>
    <property type="match status" value="1"/>
</dbReference>
<evidence type="ECO:0000259" key="17">
    <source>
        <dbReference type="Pfam" id="PF00361"/>
    </source>
</evidence>
<feature type="transmembrane region" description="Helical" evidence="16">
    <location>
        <begin position="364"/>
        <end position="385"/>
    </location>
</feature>
<keyword evidence="8" id="KW-1278">Translocase</keyword>
<dbReference type="AlphaFoldDB" id="A0A343W6F1"/>
<gene>
    <name evidence="19" type="primary">ND4</name>
</gene>
<evidence type="ECO:0000256" key="2">
    <source>
        <dbReference type="ARBA" id="ARBA00009025"/>
    </source>
</evidence>
<feature type="transmembrane region" description="Helical" evidence="16">
    <location>
        <begin position="21"/>
        <end position="41"/>
    </location>
</feature>
<feature type="transmembrane region" description="Helical" evidence="16">
    <location>
        <begin position="306"/>
        <end position="327"/>
    </location>
</feature>
<comment type="catalytic activity">
    <reaction evidence="15 16">
        <text>a ubiquinone + NADH + 5 H(+)(in) = a ubiquinol + NAD(+) + 4 H(+)(out)</text>
        <dbReference type="Rhea" id="RHEA:29091"/>
        <dbReference type="Rhea" id="RHEA-COMP:9565"/>
        <dbReference type="Rhea" id="RHEA-COMP:9566"/>
        <dbReference type="ChEBI" id="CHEBI:15378"/>
        <dbReference type="ChEBI" id="CHEBI:16389"/>
        <dbReference type="ChEBI" id="CHEBI:17976"/>
        <dbReference type="ChEBI" id="CHEBI:57540"/>
        <dbReference type="ChEBI" id="CHEBI:57945"/>
        <dbReference type="EC" id="7.1.1.2"/>
    </reaction>
</comment>
<feature type="transmembrane region" description="Helical" evidence="16">
    <location>
        <begin position="145"/>
        <end position="172"/>
    </location>
</feature>
<evidence type="ECO:0000256" key="4">
    <source>
        <dbReference type="ARBA" id="ARBA00021006"/>
    </source>
</evidence>
<dbReference type="PANTHER" id="PTHR43507:SF20">
    <property type="entry name" value="NADH-UBIQUINONE OXIDOREDUCTASE CHAIN 4"/>
    <property type="match status" value="1"/>
</dbReference>
<feature type="domain" description="NADH:ubiquinone oxidoreductase chain 4 N-terminal" evidence="18">
    <location>
        <begin position="1"/>
        <end position="105"/>
    </location>
</feature>
<dbReference type="PRINTS" id="PR01437">
    <property type="entry name" value="NUOXDRDTASE4"/>
</dbReference>
<feature type="transmembrane region" description="Helical" evidence="16">
    <location>
        <begin position="61"/>
        <end position="79"/>
    </location>
</feature>
<evidence type="ECO:0000256" key="14">
    <source>
        <dbReference type="ARBA" id="ARBA00023136"/>
    </source>
</evidence>
<dbReference type="InterPro" id="IPR003918">
    <property type="entry name" value="NADH_UbQ_OxRdtase"/>
</dbReference>
<keyword evidence="13 16" id="KW-0496">Mitochondrion</keyword>
<evidence type="ECO:0000313" key="19">
    <source>
        <dbReference type="EMBL" id="AVW86173.1"/>
    </source>
</evidence>
<reference evidence="19" key="1">
    <citation type="journal article" date="2018" name="Mol. Phylogenet. Evol.">
        <title>Phylogeny, evolution and mitochondrial gene order rearrangement in scale worms (Aphroditiformia, Annelida).</title>
        <authorList>
            <person name="Zhang Y."/>
            <person name="Sun J."/>
            <person name="Rouse G.W."/>
            <person name="Wiklund H."/>
            <person name="Pleijel F."/>
            <person name="Watanabe H.K."/>
            <person name="Chen C."/>
            <person name="Qian P.-Y."/>
            <person name="Qiu J.-W."/>
        </authorList>
    </citation>
    <scope>NUCLEOTIDE SEQUENCE</scope>
</reference>
<comment type="function">
    <text evidence="16">Core subunit of the mitochondrial membrane respiratory chain NADH dehydrogenase (Complex I) which catalyzes electron transfer from NADH through the respiratory chain, using ubiquinone as an electron acceptor. Essential for the catalytic activity and assembly of complex I.</text>
</comment>
<evidence type="ECO:0000256" key="6">
    <source>
        <dbReference type="ARBA" id="ARBA00022660"/>
    </source>
</evidence>
<comment type="subcellular location">
    <subcellularLocation>
        <location evidence="1 16">Mitochondrion membrane</location>
        <topology evidence="1 16">Multi-pass membrane protein</topology>
    </subcellularLocation>
</comment>
<name>A0A343W6F1_9ANNE</name>
<dbReference type="EC" id="7.1.1.2" evidence="3 16"/>
<feature type="transmembrane region" description="Helical" evidence="16">
    <location>
        <begin position="220"/>
        <end position="241"/>
    </location>
</feature>
<evidence type="ECO:0000256" key="10">
    <source>
        <dbReference type="ARBA" id="ARBA00022989"/>
    </source>
</evidence>
<keyword evidence="11 16" id="KW-0520">NAD</keyword>
<dbReference type="Pfam" id="PF00361">
    <property type="entry name" value="Proton_antipo_M"/>
    <property type="match status" value="1"/>
</dbReference>
<geneLocation type="mitochondrion" evidence="19"/>
<dbReference type="GO" id="GO:0048039">
    <property type="term" value="F:ubiquinone binding"/>
    <property type="evidence" value="ECO:0007669"/>
    <property type="project" value="TreeGrafter"/>
</dbReference>
<accession>A0A343W6F1</accession>
<feature type="transmembrane region" description="Helical" evidence="16">
    <location>
        <begin position="91"/>
        <end position="108"/>
    </location>
</feature>
<evidence type="ECO:0000256" key="5">
    <source>
        <dbReference type="ARBA" id="ARBA00022448"/>
    </source>
</evidence>
<feature type="transmembrane region" description="Helical" evidence="16">
    <location>
        <begin position="192"/>
        <end position="213"/>
    </location>
</feature>
<keyword evidence="9 16" id="KW-0249">Electron transport</keyword>
<dbReference type="GO" id="GO:0042773">
    <property type="term" value="P:ATP synthesis coupled electron transport"/>
    <property type="evidence" value="ECO:0007669"/>
    <property type="project" value="InterPro"/>
</dbReference>
<dbReference type="InterPro" id="IPR000260">
    <property type="entry name" value="NADH4_N"/>
</dbReference>
<evidence type="ECO:0000256" key="12">
    <source>
        <dbReference type="ARBA" id="ARBA00023075"/>
    </source>
</evidence>
<sequence length="455" mass="51363">MLSMITPTLFMLMLPLLFKKFWLITGLNMYMICFFSLTFIYSPLFNPHYSNTLFMLDSLSSPLISLSIWISTLMIFCSTNVMKKSLSPMKFISTIISLMLILMMTFAASNLMLFYLLFEASLIPTLFLIMGWGYQPERIQASMYFMLYTITASLPLLINLLIMYSSTGHLFIPLSSSMNQLQPHNSLSYSLWWLMTIMAFMVKMPLYSVHLWLPKAHVEAPVAGSMILAGILLKLGSYGLIRISMFFPTLTFNLAPLMSSVALWGALITSLICIRQSDMKSLIAYSSISHMALIIAGSTFMSSWGWQGSLTLMLGHGLCSSCLFALANMTYEATNTRSIFLMKGMLSMFPIMSMWWFFMSIMNMAAPPSINLLAEITLIMSIMYISKIMMPILAMISFLAAAYSLFLYTTINHGTPSSYSNPFSLLLSNNYSMMIMHLMPLLGLISAPETIFSWT</sequence>
<evidence type="ECO:0000256" key="3">
    <source>
        <dbReference type="ARBA" id="ARBA00012944"/>
    </source>
</evidence>
<feature type="transmembrane region" description="Helical" evidence="16">
    <location>
        <begin position="114"/>
        <end position="133"/>
    </location>
</feature>
<evidence type="ECO:0000256" key="11">
    <source>
        <dbReference type="ARBA" id="ARBA00023027"/>
    </source>
</evidence>
<dbReference type="GO" id="GO:0003954">
    <property type="term" value="F:NADH dehydrogenase activity"/>
    <property type="evidence" value="ECO:0007669"/>
    <property type="project" value="TreeGrafter"/>
</dbReference>
<dbReference type="InterPro" id="IPR001750">
    <property type="entry name" value="ND/Mrp_TM"/>
</dbReference>
<feature type="transmembrane region" description="Helical" evidence="16">
    <location>
        <begin position="392"/>
        <end position="411"/>
    </location>
</feature>
<protein>
    <recommendedName>
        <fullName evidence="4 16">NADH-ubiquinone oxidoreductase chain 4</fullName>
        <ecNumber evidence="3 16">7.1.1.2</ecNumber>
    </recommendedName>
</protein>
<feature type="transmembrane region" description="Helical" evidence="16">
    <location>
        <begin position="281"/>
        <end position="300"/>
    </location>
</feature>
<feature type="transmembrane region" description="Helical" evidence="16">
    <location>
        <begin position="339"/>
        <end position="358"/>
    </location>
</feature>
<evidence type="ECO:0000256" key="9">
    <source>
        <dbReference type="ARBA" id="ARBA00022982"/>
    </source>
</evidence>
<feature type="transmembrane region" description="Helical" evidence="16">
    <location>
        <begin position="431"/>
        <end position="452"/>
    </location>
</feature>
<comment type="similarity">
    <text evidence="2 16">Belongs to the complex I subunit 4 family.</text>
</comment>